<protein>
    <submittedName>
        <fullName evidence="1">Uncharacterized protein</fullName>
    </submittedName>
</protein>
<dbReference type="AlphaFoldDB" id="A0ABD0UV26"/>
<reference evidence="1 2" key="1">
    <citation type="journal article" date="2024" name="Plant Biotechnol. J.">
        <title>Dendrobium thyrsiflorum genome and its molecular insights into genes involved in important horticultural traits.</title>
        <authorList>
            <person name="Chen B."/>
            <person name="Wang J.Y."/>
            <person name="Zheng P.J."/>
            <person name="Li K.L."/>
            <person name="Liang Y.M."/>
            <person name="Chen X.F."/>
            <person name="Zhang C."/>
            <person name="Zhao X."/>
            <person name="He X."/>
            <person name="Zhang G.Q."/>
            <person name="Liu Z.J."/>
            <person name="Xu Q."/>
        </authorList>
    </citation>
    <scope>NUCLEOTIDE SEQUENCE [LARGE SCALE GENOMIC DNA]</scope>
    <source>
        <strain evidence="1">GZMU011</strain>
    </source>
</reference>
<organism evidence="1 2">
    <name type="scientific">Dendrobium thyrsiflorum</name>
    <name type="common">Pinecone-like raceme dendrobium</name>
    <name type="synonym">Orchid</name>
    <dbReference type="NCBI Taxonomy" id="117978"/>
    <lineage>
        <taxon>Eukaryota</taxon>
        <taxon>Viridiplantae</taxon>
        <taxon>Streptophyta</taxon>
        <taxon>Embryophyta</taxon>
        <taxon>Tracheophyta</taxon>
        <taxon>Spermatophyta</taxon>
        <taxon>Magnoliopsida</taxon>
        <taxon>Liliopsida</taxon>
        <taxon>Asparagales</taxon>
        <taxon>Orchidaceae</taxon>
        <taxon>Epidendroideae</taxon>
        <taxon>Malaxideae</taxon>
        <taxon>Dendrobiinae</taxon>
        <taxon>Dendrobium</taxon>
    </lineage>
</organism>
<sequence length="301" mass="32975">MNHVKMTAMLYALRKKNISKPSDATKKQEMPTVLLAGEVDGGEEADGCPMIRHCPDSRCSSMDGTKILTGVGSNLTRWFLGTVSSSPFALVKSNQSSSFELDQQLSKAPGEIILINLLLLLVGGNGMCRSLGQTNRYLEAVIIGDLLHKTVDLGFRSRKAGRSSHGTLHELSLNLHGLDDRTHRLSNDLHLRLCIESCDDRVKAGGESKVIHLLAALADRVLSVDSSTIHVSLFDRLLDLKLLSLFLLLTLARLPLKALRGELQLHDLVHQLLCVPHSYLVLSSSKSSAYASEEKFEGETQ</sequence>
<gene>
    <name evidence="1" type="ORF">M5K25_013927</name>
</gene>
<dbReference type="EMBL" id="JANQDX010000011">
    <property type="protein sequence ID" value="KAL0916418.1"/>
    <property type="molecule type" value="Genomic_DNA"/>
</dbReference>
<keyword evidence="2" id="KW-1185">Reference proteome</keyword>
<accession>A0ABD0UV26</accession>
<name>A0ABD0UV26_DENTH</name>
<proteinExistence type="predicted"/>
<dbReference type="Proteomes" id="UP001552299">
    <property type="component" value="Unassembled WGS sequence"/>
</dbReference>
<evidence type="ECO:0000313" key="1">
    <source>
        <dbReference type="EMBL" id="KAL0916418.1"/>
    </source>
</evidence>
<evidence type="ECO:0000313" key="2">
    <source>
        <dbReference type="Proteomes" id="UP001552299"/>
    </source>
</evidence>
<comment type="caution">
    <text evidence="1">The sequence shown here is derived from an EMBL/GenBank/DDBJ whole genome shotgun (WGS) entry which is preliminary data.</text>
</comment>